<keyword evidence="3" id="KW-0206">Cytoskeleton</keyword>
<proteinExistence type="inferred from homology"/>
<reference evidence="7 8" key="1">
    <citation type="submission" date="2020-06" db="EMBL/GenBank/DDBJ databases">
        <authorList>
            <consortium name="Wellcome Sanger Institute Data Sharing"/>
        </authorList>
    </citation>
    <scope>NUCLEOTIDE SEQUENCE [LARGE SCALE GENOMIC DNA]</scope>
</reference>
<dbReference type="GeneTree" id="ENSGT00940000154745"/>
<dbReference type="PANTHER" id="PTHR20899:SF1">
    <property type="entry name" value="PIERCER OF MICROTUBULE WALL 1 PROTEIN"/>
    <property type="match status" value="1"/>
</dbReference>
<organism evidence="7 8">
    <name type="scientific">Denticeps clupeoides</name>
    <name type="common">denticle herring</name>
    <dbReference type="NCBI Taxonomy" id="299321"/>
    <lineage>
        <taxon>Eukaryota</taxon>
        <taxon>Metazoa</taxon>
        <taxon>Chordata</taxon>
        <taxon>Craniata</taxon>
        <taxon>Vertebrata</taxon>
        <taxon>Euteleostomi</taxon>
        <taxon>Actinopterygii</taxon>
        <taxon>Neopterygii</taxon>
        <taxon>Teleostei</taxon>
        <taxon>Clupei</taxon>
        <taxon>Clupeiformes</taxon>
        <taxon>Denticipitoidei</taxon>
        <taxon>Denticipitidae</taxon>
        <taxon>Denticeps</taxon>
    </lineage>
</organism>
<reference evidence="7" key="3">
    <citation type="submission" date="2025-09" db="UniProtKB">
        <authorList>
            <consortium name="Ensembl"/>
        </authorList>
    </citation>
    <scope>IDENTIFICATION</scope>
</reference>
<feature type="region of interest" description="Disordered" evidence="6">
    <location>
        <begin position="54"/>
        <end position="77"/>
    </location>
</feature>
<feature type="region of interest" description="Disordered" evidence="6">
    <location>
        <begin position="1"/>
        <end position="29"/>
    </location>
</feature>
<keyword evidence="8" id="KW-1185">Reference proteome</keyword>
<evidence type="ECO:0000256" key="5">
    <source>
        <dbReference type="ARBA" id="ARBA00038014"/>
    </source>
</evidence>
<keyword evidence="4" id="KW-0966">Cell projection</keyword>
<accession>A0AAY4EZ06</accession>
<dbReference type="Ensembl" id="ENSDCDT00010073479.1">
    <property type="protein sequence ID" value="ENSDCDP00010062678.1"/>
    <property type="gene ID" value="ENSDCDG00010034338.1"/>
</dbReference>
<feature type="compositionally biased region" description="Basic and acidic residues" evidence="6">
    <location>
        <begin position="12"/>
        <end position="29"/>
    </location>
</feature>
<dbReference type="Proteomes" id="UP000694580">
    <property type="component" value="Chromosome 11"/>
</dbReference>
<keyword evidence="2" id="KW-0963">Cytoplasm</keyword>
<comment type="similarity">
    <text evidence="5">Belongs to the PIERCE1 family.</text>
</comment>
<evidence type="ECO:0000256" key="4">
    <source>
        <dbReference type="ARBA" id="ARBA00023273"/>
    </source>
</evidence>
<evidence type="ECO:0000313" key="8">
    <source>
        <dbReference type="Proteomes" id="UP000694580"/>
    </source>
</evidence>
<evidence type="ECO:0000256" key="2">
    <source>
        <dbReference type="ARBA" id="ARBA00022490"/>
    </source>
</evidence>
<gene>
    <name evidence="7" type="primary">pierce1</name>
</gene>
<dbReference type="RefSeq" id="XP_028852503.1">
    <property type="nucleotide sequence ID" value="XM_028996670.1"/>
</dbReference>
<reference evidence="7" key="2">
    <citation type="submission" date="2025-08" db="UniProtKB">
        <authorList>
            <consortium name="Ensembl"/>
        </authorList>
    </citation>
    <scope>IDENTIFICATION</scope>
</reference>
<comment type="subcellular location">
    <subcellularLocation>
        <location evidence="1">Cytoplasm</location>
        <location evidence="1">Cytoskeleton</location>
        <location evidence="1">Cilium axoneme</location>
    </subcellularLocation>
</comment>
<sequence>MSDEEGPTPSQADDRSPKTSDVYRVDGDLPTRFNNPDCFRGYSKKAVHPMYRTTNQTYGGKKPTVHEMPTSFSGTRRGFSEQLVRGGMYGDHGFNTSLERSAISSPASINKLYDRRNFHRLYGGAGDETNAELK</sequence>
<dbReference type="GO" id="GO:0005879">
    <property type="term" value="C:axonemal microtubule"/>
    <property type="evidence" value="ECO:0007669"/>
    <property type="project" value="InterPro"/>
</dbReference>
<evidence type="ECO:0000256" key="6">
    <source>
        <dbReference type="SAM" id="MobiDB-lite"/>
    </source>
</evidence>
<dbReference type="PANTHER" id="PTHR20899">
    <property type="entry name" value="PIERCE HOMOLOG"/>
    <property type="match status" value="1"/>
</dbReference>
<evidence type="ECO:0000256" key="3">
    <source>
        <dbReference type="ARBA" id="ARBA00023212"/>
    </source>
</evidence>
<dbReference type="AlphaFoldDB" id="A0AAY4EZ06"/>
<dbReference type="Pfam" id="PF14892">
    <property type="entry name" value="PIRC1_2"/>
    <property type="match status" value="1"/>
</dbReference>
<evidence type="ECO:0000256" key="1">
    <source>
        <dbReference type="ARBA" id="ARBA00004430"/>
    </source>
</evidence>
<protein>
    <submittedName>
        <fullName evidence="7">Uncharacterized protein</fullName>
    </submittedName>
</protein>
<dbReference type="GO" id="GO:0035082">
    <property type="term" value="P:axoneme assembly"/>
    <property type="evidence" value="ECO:0007669"/>
    <property type="project" value="InterPro"/>
</dbReference>
<dbReference type="InterPro" id="IPR026507">
    <property type="entry name" value="PIRC1/2"/>
</dbReference>
<evidence type="ECO:0000313" key="7">
    <source>
        <dbReference type="Ensembl" id="ENSDCDP00010062678.1"/>
    </source>
</evidence>
<name>A0AAY4EZ06_9TELE</name>
<dbReference type="GeneID" id="114799792"/>